<accession>A0A1B6CBN9</accession>
<dbReference type="GO" id="GO:0046872">
    <property type="term" value="F:metal ion binding"/>
    <property type="evidence" value="ECO:0007669"/>
    <property type="project" value="UniProtKB-KW"/>
</dbReference>
<feature type="region of interest" description="Disordered" evidence="5">
    <location>
        <begin position="330"/>
        <end position="353"/>
    </location>
</feature>
<keyword evidence="1" id="KW-0479">Metal-binding</keyword>
<evidence type="ECO:0000256" key="1">
    <source>
        <dbReference type="ARBA" id="ARBA00022723"/>
    </source>
</evidence>
<sequence>MSGIGINLRVTGHCSQGGRDHMEDMFSVAYQQTADLKDLEYAFVGIFDGHGGKEAATFAKDNLLDHIVGKQKFWSNNDQDILDAIREGFISTHLEMWDDLVNWPNNCGLPSTAGTTATIAFIIKGKLYYGHVGDSALVLGYQKEDDPKWLAKLLTIDHKPSLRKERIRIESVGGKVVEKGNVARVVWKRPHSIYRSGTPFQSTEVDEVPFLAVARSLGDFWSYNQESGAFSVSPEPDVGVLVIEPEYRCLIFASDGLWNMMDAHDAIKIVNKAERHNEKQVVHDADLTTSYNSDWLNPSKSLIDKALELWEKARQRADNISVVTLMLDPPGPPKAQVLRNNKEVSKSNLTQNGLDIRDGGVAIFTRYPGGETKHHSTTSRKANTESLTPEPKKVTSAAGGSKELLQSKSKRKRIINEKAESKPRSDNNNSDSENQRLRGKKKIKVNTGGKKSKTLENSPTTRTLRSGTLAAIPIKTLRSRNVDLRKSDQNNSFCNTSTLNLNNSLKSEGKKIFK</sequence>
<dbReference type="AlphaFoldDB" id="A0A1B6CBN9"/>
<evidence type="ECO:0000313" key="7">
    <source>
        <dbReference type="EMBL" id="JAS10710.1"/>
    </source>
</evidence>
<name>A0A1B6CBN9_9HEMI</name>
<feature type="region of interest" description="Disordered" evidence="5">
    <location>
        <begin position="365"/>
        <end position="461"/>
    </location>
</feature>
<dbReference type="InterPro" id="IPR036457">
    <property type="entry name" value="PPM-type-like_dom_sf"/>
</dbReference>
<dbReference type="InterPro" id="IPR001932">
    <property type="entry name" value="PPM-type_phosphatase-like_dom"/>
</dbReference>
<dbReference type="PANTHER" id="PTHR47992">
    <property type="entry name" value="PROTEIN PHOSPHATASE"/>
    <property type="match status" value="1"/>
</dbReference>
<evidence type="ECO:0000256" key="2">
    <source>
        <dbReference type="ARBA" id="ARBA00022801"/>
    </source>
</evidence>
<dbReference type="EMBL" id="GEDC01026588">
    <property type="protein sequence ID" value="JAS10710.1"/>
    <property type="molecule type" value="Transcribed_RNA"/>
</dbReference>
<feature type="compositionally biased region" description="Basic and acidic residues" evidence="5">
    <location>
        <begin position="414"/>
        <end position="425"/>
    </location>
</feature>
<dbReference type="PROSITE" id="PS51746">
    <property type="entry name" value="PPM_2"/>
    <property type="match status" value="1"/>
</dbReference>
<dbReference type="SMART" id="SM00332">
    <property type="entry name" value="PP2Cc"/>
    <property type="match status" value="1"/>
</dbReference>
<evidence type="ECO:0000256" key="4">
    <source>
        <dbReference type="RuleBase" id="RU003465"/>
    </source>
</evidence>
<dbReference type="InterPro" id="IPR000222">
    <property type="entry name" value="PP2C_BS"/>
</dbReference>
<evidence type="ECO:0000259" key="6">
    <source>
        <dbReference type="PROSITE" id="PS51746"/>
    </source>
</evidence>
<reference evidence="7" key="1">
    <citation type="submission" date="2015-12" db="EMBL/GenBank/DDBJ databases">
        <title>De novo transcriptome assembly of four potential Pierce s Disease insect vectors from Arizona vineyards.</title>
        <authorList>
            <person name="Tassone E.E."/>
        </authorList>
    </citation>
    <scope>NUCLEOTIDE SEQUENCE</scope>
</reference>
<comment type="similarity">
    <text evidence="4">Belongs to the PP2C family.</text>
</comment>
<evidence type="ECO:0000256" key="3">
    <source>
        <dbReference type="ARBA" id="ARBA00022912"/>
    </source>
</evidence>
<feature type="domain" description="PPM-type phosphatase" evidence="6">
    <location>
        <begin position="9"/>
        <end position="327"/>
    </location>
</feature>
<proteinExistence type="inferred from homology"/>
<dbReference type="SUPFAM" id="SSF81606">
    <property type="entry name" value="PP2C-like"/>
    <property type="match status" value="1"/>
</dbReference>
<dbReference type="Pfam" id="PF00481">
    <property type="entry name" value="PP2C"/>
    <property type="match status" value="1"/>
</dbReference>
<dbReference type="CDD" id="cd00143">
    <property type="entry name" value="PP2Cc"/>
    <property type="match status" value="1"/>
</dbReference>
<keyword evidence="3 4" id="KW-0904">Protein phosphatase</keyword>
<dbReference type="InterPro" id="IPR015655">
    <property type="entry name" value="PP2C"/>
</dbReference>
<organism evidence="7">
    <name type="scientific">Clastoptera arizonana</name>
    <name type="common">Arizona spittle bug</name>
    <dbReference type="NCBI Taxonomy" id="38151"/>
    <lineage>
        <taxon>Eukaryota</taxon>
        <taxon>Metazoa</taxon>
        <taxon>Ecdysozoa</taxon>
        <taxon>Arthropoda</taxon>
        <taxon>Hexapoda</taxon>
        <taxon>Insecta</taxon>
        <taxon>Pterygota</taxon>
        <taxon>Neoptera</taxon>
        <taxon>Paraneoptera</taxon>
        <taxon>Hemiptera</taxon>
        <taxon>Auchenorrhyncha</taxon>
        <taxon>Cercopoidea</taxon>
        <taxon>Clastopteridae</taxon>
        <taxon>Clastoptera</taxon>
    </lineage>
</organism>
<dbReference type="Gene3D" id="3.60.40.10">
    <property type="entry name" value="PPM-type phosphatase domain"/>
    <property type="match status" value="1"/>
</dbReference>
<dbReference type="GO" id="GO:0004722">
    <property type="term" value="F:protein serine/threonine phosphatase activity"/>
    <property type="evidence" value="ECO:0007669"/>
    <property type="project" value="InterPro"/>
</dbReference>
<gene>
    <name evidence="7" type="ORF">g.28498</name>
</gene>
<keyword evidence="2 4" id="KW-0378">Hydrolase</keyword>
<protein>
    <recommendedName>
        <fullName evidence="6">PPM-type phosphatase domain-containing protein</fullName>
    </recommendedName>
</protein>
<dbReference type="FunFam" id="3.60.40.10:FF:000060">
    <property type="entry name" value="Protein phosphatase 2c"/>
    <property type="match status" value="1"/>
</dbReference>
<evidence type="ECO:0000256" key="5">
    <source>
        <dbReference type="SAM" id="MobiDB-lite"/>
    </source>
</evidence>
<dbReference type="PROSITE" id="PS01032">
    <property type="entry name" value="PPM_1"/>
    <property type="match status" value="1"/>
</dbReference>